<protein>
    <submittedName>
        <fullName evidence="1">Uncharacterized protein</fullName>
    </submittedName>
</protein>
<evidence type="ECO:0000313" key="2">
    <source>
        <dbReference type="Proteomes" id="UP000054826"/>
    </source>
</evidence>
<sequence>MYSVFFLCYCYAHANSQLFIYLCSVAVVYGESSSFMDDSA</sequence>
<accession>A0A0V1H1R0</accession>
<dbReference type="Proteomes" id="UP000054826">
    <property type="component" value="Unassembled WGS sequence"/>
</dbReference>
<dbReference type="AlphaFoldDB" id="A0A0V1H1R0"/>
<reference evidence="1 2" key="1">
    <citation type="submission" date="2015-01" db="EMBL/GenBank/DDBJ databases">
        <title>Evolution of Trichinella species and genotypes.</title>
        <authorList>
            <person name="Korhonen P.K."/>
            <person name="Edoardo P."/>
            <person name="Giuseppe L.R."/>
            <person name="Gasser R.B."/>
        </authorList>
    </citation>
    <scope>NUCLEOTIDE SEQUENCE [LARGE SCALE GENOMIC DNA]</scope>
    <source>
        <strain evidence="1">ISS176</strain>
    </source>
</reference>
<proteinExistence type="predicted"/>
<organism evidence="1 2">
    <name type="scientific">Trichinella pseudospiralis</name>
    <name type="common">Parasitic roundworm</name>
    <dbReference type="NCBI Taxonomy" id="6337"/>
    <lineage>
        <taxon>Eukaryota</taxon>
        <taxon>Metazoa</taxon>
        <taxon>Ecdysozoa</taxon>
        <taxon>Nematoda</taxon>
        <taxon>Enoplea</taxon>
        <taxon>Dorylaimia</taxon>
        <taxon>Trichinellida</taxon>
        <taxon>Trichinellidae</taxon>
        <taxon>Trichinella</taxon>
    </lineage>
</organism>
<comment type="caution">
    <text evidence="1">The sequence shown here is derived from an EMBL/GenBank/DDBJ whole genome shotgun (WGS) entry which is preliminary data.</text>
</comment>
<gene>
    <name evidence="1" type="ORF">T4C_12686</name>
</gene>
<dbReference type="EMBL" id="JYDV01000747">
    <property type="protein sequence ID" value="KRZ04036.1"/>
    <property type="molecule type" value="Genomic_DNA"/>
</dbReference>
<name>A0A0V1H1R0_TRIPS</name>
<evidence type="ECO:0000313" key="1">
    <source>
        <dbReference type="EMBL" id="KRZ04036.1"/>
    </source>
</evidence>